<dbReference type="Proteomes" id="UP000269289">
    <property type="component" value="Unassembled WGS sequence"/>
</dbReference>
<evidence type="ECO:0000313" key="3">
    <source>
        <dbReference type="Proteomes" id="UP000269289"/>
    </source>
</evidence>
<comment type="caution">
    <text evidence="2">The sequence shown here is derived from an EMBL/GenBank/DDBJ whole genome shotgun (WGS) entry which is preliminary data.</text>
</comment>
<protein>
    <submittedName>
        <fullName evidence="2">Transcriptional regulator</fullName>
    </submittedName>
</protein>
<dbReference type="Pfam" id="PF13601">
    <property type="entry name" value="HTH_34"/>
    <property type="match status" value="1"/>
</dbReference>
<dbReference type="InterPro" id="IPR027395">
    <property type="entry name" value="WH_DNA-bd_dom"/>
</dbReference>
<sequence length="110" mass="12194">MSEPDPHPLSRLDETVHQRARLGVLAILTERTDADFGYLKRALGLTDGNLGRHLEVLVTSGLVDLRRGYDGRRQRTWARITPAGRAALLAELDLLRSITRLVDAEPPDAS</sequence>
<dbReference type="PANTHER" id="PTHR37318:SF1">
    <property type="entry name" value="BSL7504 PROTEIN"/>
    <property type="match status" value="1"/>
</dbReference>
<dbReference type="InterPro" id="IPR036390">
    <property type="entry name" value="WH_DNA-bd_sf"/>
</dbReference>
<name>A0A3M2IY87_9CELL</name>
<dbReference type="OrthoDB" id="4952043at2"/>
<dbReference type="RefSeq" id="WP_122150206.1">
    <property type="nucleotide sequence ID" value="NZ_RFFI01000088.1"/>
</dbReference>
<accession>A0A3M2IY87</accession>
<evidence type="ECO:0000313" key="2">
    <source>
        <dbReference type="EMBL" id="RMI06887.1"/>
    </source>
</evidence>
<feature type="domain" description="Winged helix DNA-binding" evidence="1">
    <location>
        <begin position="21"/>
        <end position="98"/>
    </location>
</feature>
<dbReference type="EMBL" id="RFFI01000088">
    <property type="protein sequence ID" value="RMI06887.1"/>
    <property type="molecule type" value="Genomic_DNA"/>
</dbReference>
<dbReference type="PANTHER" id="PTHR37318">
    <property type="entry name" value="BSL7504 PROTEIN"/>
    <property type="match status" value="1"/>
</dbReference>
<dbReference type="AlphaFoldDB" id="A0A3M2IY87"/>
<dbReference type="SUPFAM" id="SSF46785">
    <property type="entry name" value="Winged helix' DNA-binding domain"/>
    <property type="match status" value="1"/>
</dbReference>
<reference evidence="2 3" key="1">
    <citation type="submission" date="2018-10" db="EMBL/GenBank/DDBJ databases">
        <title>Isolation, diversity and antifungal activity of actinobacteria from wheat.</title>
        <authorList>
            <person name="Han C."/>
        </authorList>
    </citation>
    <scope>NUCLEOTIDE SEQUENCE [LARGE SCALE GENOMIC DNA]</scope>
    <source>
        <strain evidence="2 3">NEAU-YY56</strain>
    </source>
</reference>
<keyword evidence="3" id="KW-1185">Reference proteome</keyword>
<gene>
    <name evidence="2" type="ORF">EBM89_14725</name>
</gene>
<organism evidence="2 3">
    <name type="scientific">Cellulomonas triticagri</name>
    <dbReference type="NCBI Taxonomy" id="2483352"/>
    <lineage>
        <taxon>Bacteria</taxon>
        <taxon>Bacillati</taxon>
        <taxon>Actinomycetota</taxon>
        <taxon>Actinomycetes</taxon>
        <taxon>Micrococcales</taxon>
        <taxon>Cellulomonadaceae</taxon>
        <taxon>Cellulomonas</taxon>
    </lineage>
</organism>
<proteinExistence type="predicted"/>
<evidence type="ECO:0000259" key="1">
    <source>
        <dbReference type="Pfam" id="PF13601"/>
    </source>
</evidence>
<dbReference type="InterPro" id="IPR036388">
    <property type="entry name" value="WH-like_DNA-bd_sf"/>
</dbReference>
<dbReference type="Gene3D" id="1.10.10.10">
    <property type="entry name" value="Winged helix-like DNA-binding domain superfamily/Winged helix DNA-binding domain"/>
    <property type="match status" value="1"/>
</dbReference>